<keyword evidence="4 9" id="KW-0689">Ribosomal protein</keyword>
<dbReference type="GO" id="GO:0003729">
    <property type="term" value="F:mRNA binding"/>
    <property type="evidence" value="ECO:0007669"/>
    <property type="project" value="TreeGrafter"/>
</dbReference>
<dbReference type="EMBL" id="AWXV01000004">
    <property type="protein sequence ID" value="KIE63877.1"/>
    <property type="molecule type" value="Genomic_DNA"/>
</dbReference>
<dbReference type="InterPro" id="IPR050437">
    <property type="entry name" value="Ribos_protein_bS1-like"/>
</dbReference>
<organism evidence="9 10">
    <name type="scientific">Candidatus Riesia pediculischaeffi PTSU</name>
    <dbReference type="NCBI Taxonomy" id="1401651"/>
    <lineage>
        <taxon>Bacteria</taxon>
        <taxon>Pseudomonadati</taxon>
        <taxon>Pseudomonadota</taxon>
        <taxon>Gammaproteobacteria</taxon>
        <taxon>Enterobacterales</taxon>
        <taxon>Enterobacteriaceae</taxon>
        <taxon>Candidatus Riesia</taxon>
    </lineage>
</organism>
<keyword evidence="2" id="KW-0677">Repeat</keyword>
<dbReference type="PRINTS" id="PR00681">
    <property type="entry name" value="RIBOSOMALS1"/>
</dbReference>
<evidence type="ECO:0000256" key="6">
    <source>
        <dbReference type="ARBA" id="ARBA00035293"/>
    </source>
</evidence>
<dbReference type="InterPro" id="IPR012340">
    <property type="entry name" value="NA-bd_OB-fold"/>
</dbReference>
<evidence type="ECO:0000313" key="9">
    <source>
        <dbReference type="EMBL" id="KIE63877.1"/>
    </source>
</evidence>
<accession>A0A0C1RZZ7</accession>
<dbReference type="Proteomes" id="UP000054529">
    <property type="component" value="Unassembled WGS sequence"/>
</dbReference>
<dbReference type="FunFam" id="2.40.50.140:FF:000018">
    <property type="entry name" value="30S ribosomal protein S1"/>
    <property type="match status" value="1"/>
</dbReference>
<name>A0A0C1RZZ7_9ENTR</name>
<dbReference type="PROSITE" id="PS50126">
    <property type="entry name" value="S1"/>
    <property type="match status" value="4"/>
</dbReference>
<reference evidence="9 10" key="1">
    <citation type="journal article" date="2014" name="G3 (Bethesda)">
        <title>Genome sequence of Candidatus Riesia pediculischaeffi, endosymbiont of chimpanzee lice, and genomic comparison of recently acquired endosymbionts from human and chimpanzee lice.</title>
        <authorList>
            <person name="Boyd B.M."/>
            <person name="Allen J.M."/>
            <person name="de Crecy-Lagard V."/>
            <person name="Reed D.L."/>
        </authorList>
    </citation>
    <scope>NUCLEOTIDE SEQUENCE [LARGE SCALE GENOMIC DNA]</scope>
    <source>
        <strain evidence="9 10">PTSU</strain>
    </source>
</reference>
<evidence type="ECO:0000259" key="8">
    <source>
        <dbReference type="PROSITE" id="PS50126"/>
    </source>
</evidence>
<dbReference type="GO" id="GO:0003735">
    <property type="term" value="F:structural constituent of ribosome"/>
    <property type="evidence" value="ECO:0007669"/>
    <property type="project" value="TreeGrafter"/>
</dbReference>
<evidence type="ECO:0000256" key="5">
    <source>
        <dbReference type="ARBA" id="ARBA00023274"/>
    </source>
</evidence>
<dbReference type="Pfam" id="PF00575">
    <property type="entry name" value="S1"/>
    <property type="match status" value="3"/>
</dbReference>
<dbReference type="Gene3D" id="2.40.50.140">
    <property type="entry name" value="Nucleic acid-binding proteins"/>
    <property type="match status" value="4"/>
</dbReference>
<evidence type="ECO:0000256" key="7">
    <source>
        <dbReference type="ARBA" id="ARBA00035517"/>
    </source>
</evidence>
<dbReference type="PATRIC" id="fig|1401651.3.peg.312"/>
<keyword evidence="5" id="KW-0687">Ribonucleoprotein</keyword>
<dbReference type="InterPro" id="IPR003029">
    <property type="entry name" value="S1_domain"/>
</dbReference>
<feature type="domain" description="S1 motif" evidence="8">
    <location>
        <begin position="26"/>
        <end position="94"/>
    </location>
</feature>
<dbReference type="FunFam" id="2.40.50.140:FF:000011">
    <property type="entry name" value="30S ribosomal protein S1"/>
    <property type="match status" value="1"/>
</dbReference>
<dbReference type="GO" id="GO:0022627">
    <property type="term" value="C:cytosolic small ribosomal subunit"/>
    <property type="evidence" value="ECO:0007669"/>
    <property type="project" value="TreeGrafter"/>
</dbReference>
<dbReference type="AlphaFoldDB" id="A0A0C1RZZ7"/>
<dbReference type="PANTHER" id="PTHR10724">
    <property type="entry name" value="30S RIBOSOMAL PROTEIN S1"/>
    <property type="match status" value="1"/>
</dbReference>
<evidence type="ECO:0000313" key="10">
    <source>
        <dbReference type="Proteomes" id="UP000054529"/>
    </source>
</evidence>
<dbReference type="GO" id="GO:0006412">
    <property type="term" value="P:translation"/>
    <property type="evidence" value="ECO:0007669"/>
    <property type="project" value="TreeGrafter"/>
</dbReference>
<protein>
    <recommendedName>
        <fullName evidence="6">Small ribosomal subunit protein bS1</fullName>
    </recommendedName>
    <alternativeName>
        <fullName evidence="7">30S ribosomal protein S1</fullName>
    </alternativeName>
</protein>
<evidence type="ECO:0000256" key="2">
    <source>
        <dbReference type="ARBA" id="ARBA00022737"/>
    </source>
</evidence>
<evidence type="ECO:0000256" key="4">
    <source>
        <dbReference type="ARBA" id="ARBA00022980"/>
    </source>
</evidence>
<proteinExistence type="inferred from homology"/>
<dbReference type="CDD" id="cd05688">
    <property type="entry name" value="S1_RPS1_repeat_ec3"/>
    <property type="match status" value="1"/>
</dbReference>
<dbReference type="InterPro" id="IPR035104">
    <property type="entry name" value="Ribosomal_protein_S1-like"/>
</dbReference>
<feature type="domain" description="S1 motif" evidence="8">
    <location>
        <begin position="285"/>
        <end position="347"/>
    </location>
</feature>
<dbReference type="PANTHER" id="PTHR10724:SF7">
    <property type="entry name" value="SMALL RIBOSOMAL SUBUNIT PROTEIN BS1C"/>
    <property type="match status" value="1"/>
</dbReference>
<sequence>MISRKAIIESENQNDRMIFLNNLKEGISVPGVVKNLTDYGAFIDLGGIDGLLHITDISWKRVKHPSEIVKVGDKIQVKVLKFDKDKSRVSLGLKQLGDDPWDGILKKYSAGSKTVGKVTNITDYGCFVEIEEGIEGLVHISEIDWTKRNTHPSKIVNIGKEIEVMILDIDEKRRRISLGLKQCQPNPWKIFSETHEKNDRVEGKIKSITDFGIFIELYGGIDGLVHSCDVSWNKPYEEESVKYKRGDVVSAVVLQVDFERERISLGIKQLSEDPFQAYSKRYKKGDIVFGRIYSVEGKEIIISLEENIFGKMVLSEVFPEYHKVGSRISAKYIGIDRKKRIIILSNCERLNLSEKNRKSSECHESTERNKFPNIMIEAFKAAKNE</sequence>
<feature type="domain" description="S1 motif" evidence="8">
    <location>
        <begin position="198"/>
        <end position="268"/>
    </location>
</feature>
<evidence type="ECO:0000256" key="1">
    <source>
        <dbReference type="ARBA" id="ARBA00006767"/>
    </source>
</evidence>
<comment type="similarity">
    <text evidence="1">Belongs to the bacterial ribosomal protein bS1 family.</text>
</comment>
<gene>
    <name evidence="9" type="ORF">P689_12246</name>
</gene>
<dbReference type="SUPFAM" id="SSF50249">
    <property type="entry name" value="Nucleic acid-binding proteins"/>
    <property type="match status" value="4"/>
</dbReference>
<evidence type="ECO:0000256" key="3">
    <source>
        <dbReference type="ARBA" id="ARBA00022884"/>
    </source>
</evidence>
<dbReference type="SMART" id="SM00316">
    <property type="entry name" value="S1"/>
    <property type="match status" value="4"/>
</dbReference>
<comment type="caution">
    <text evidence="9">The sequence shown here is derived from an EMBL/GenBank/DDBJ whole genome shotgun (WGS) entry which is preliminary data.</text>
</comment>
<dbReference type="FunFam" id="2.40.50.140:FF:000016">
    <property type="entry name" value="30S ribosomal protein S1"/>
    <property type="match status" value="1"/>
</dbReference>
<dbReference type="HOGENOM" id="CLU_015805_2_1_6"/>
<feature type="domain" description="S1 motif" evidence="8">
    <location>
        <begin position="111"/>
        <end position="181"/>
    </location>
</feature>
<keyword evidence="3" id="KW-0694">RNA-binding</keyword>